<dbReference type="InterPro" id="IPR048972">
    <property type="entry name" value="PMI1_PMIR1-2_C"/>
</dbReference>
<dbReference type="Proteomes" id="UP001206925">
    <property type="component" value="Unassembled WGS sequence"/>
</dbReference>
<organism evidence="2 3">
    <name type="scientific">Ambrosia artemisiifolia</name>
    <name type="common">Common ragweed</name>
    <dbReference type="NCBI Taxonomy" id="4212"/>
    <lineage>
        <taxon>Eukaryota</taxon>
        <taxon>Viridiplantae</taxon>
        <taxon>Streptophyta</taxon>
        <taxon>Embryophyta</taxon>
        <taxon>Tracheophyta</taxon>
        <taxon>Spermatophyta</taxon>
        <taxon>Magnoliopsida</taxon>
        <taxon>eudicotyledons</taxon>
        <taxon>Gunneridae</taxon>
        <taxon>Pentapetalae</taxon>
        <taxon>asterids</taxon>
        <taxon>campanulids</taxon>
        <taxon>Asterales</taxon>
        <taxon>Asteraceae</taxon>
        <taxon>Asteroideae</taxon>
        <taxon>Heliantheae alliance</taxon>
        <taxon>Heliantheae</taxon>
        <taxon>Ambrosia</taxon>
    </lineage>
</organism>
<evidence type="ECO:0000259" key="1">
    <source>
        <dbReference type="Pfam" id="PF21745"/>
    </source>
</evidence>
<comment type="caution">
    <text evidence="2">The sequence shown here is derived from an EMBL/GenBank/DDBJ whole genome shotgun (WGS) entry which is preliminary data.</text>
</comment>
<dbReference type="InterPro" id="IPR039614">
    <property type="entry name" value="PMI1-like"/>
</dbReference>
<dbReference type="EMBL" id="JAMZMK010008375">
    <property type="protein sequence ID" value="KAI7740661.1"/>
    <property type="molecule type" value="Genomic_DNA"/>
</dbReference>
<dbReference type="AlphaFoldDB" id="A0AAD5CHK7"/>
<feature type="domain" description="PMI1/PMIR1-2 C-terminal" evidence="1">
    <location>
        <begin position="537"/>
        <end position="582"/>
    </location>
</feature>
<dbReference type="PANTHER" id="PTHR33414">
    <property type="entry name" value="PROTEIN PLASTID MOVEMENT IMPAIRED 1-RELATED 1"/>
    <property type="match status" value="1"/>
</dbReference>
<gene>
    <name evidence="2" type="ORF">M8C21_014626</name>
</gene>
<name>A0AAD5CHK7_AMBAR</name>
<keyword evidence="3" id="KW-1185">Reference proteome</keyword>
<protein>
    <recommendedName>
        <fullName evidence="1">PMI1/PMIR1-2 C-terminal domain-containing protein</fullName>
    </recommendedName>
</protein>
<dbReference type="PANTHER" id="PTHR33414:SF13">
    <property type="entry name" value="PROTEIN PLASTID MOVEMENT IMPAIRED 1-RELATED 1-LIKE"/>
    <property type="match status" value="1"/>
</dbReference>
<evidence type="ECO:0000313" key="3">
    <source>
        <dbReference type="Proteomes" id="UP001206925"/>
    </source>
</evidence>
<sequence>MLIQRCSVSVSKHNPHDDVAKYKPKLSLLYASIVGAPSLDIGKQWIDLTRLLPLTLTELEDEKNHYGKWITSFKLTGKAKGATINVSFGFSLMADNLIKLRNLGKEKSRNGMLQRVASIPGNSRRRTHLSNLSFDMKAGTEILPYEGPSIDVLYELLDDAKTSYSKELKSISNDNYDDEFTVIDKGIEVPKSVENSSIETINVVDLFDDEVCDDTETEAVSNDISCKENDTFYPEESDEEVEIFLQNLSVSEKLELDLDLNENQFLEDHYYGGGKMVKSRSLDDLTNTVVHDFMNLVGFDDEPEPESPREQLLKQFEKETLASGNFVFDHDVNEDQNDCSNIFDSSFLFQKVEMEHDYQAGPSLISRRKAKMIENLETETLMETWGLNERAFQNSPRTESGAFGSPVYLSPERTHELPPLGDGVGPFLKTDSGGFLRSMNPLLFKRAKNGEKLVVQVSGSVVLPPAMGSNGLDILINWATLGPGKMFSQLTRLMPLEVITGKTLQQAAWNAQSQMAVTEREDALLQELETIETPANICYEIDSEYVSLSGIIPLTMEKIQYLLIEGLRIQSGISTEEPPSTINPTSTTSNDIEELIEMSIPLEDLIKFDSANFDDQCEHFGNFTLALQMLLRDPLRDYEPVGIPMLALLQLEKSASVDQMFKVNEVHVTGLKANLQKKQQSGSRWLYSSGMTGKTKRHPVNKSTALVKSSIQSMNKMKHQDTLWSISSYIHGDVDKWKELSGLNLYISPD</sequence>
<accession>A0AAD5CHK7</accession>
<dbReference type="Pfam" id="PF21745">
    <property type="entry name" value="PMI1_PMIR1-2_C"/>
    <property type="match status" value="2"/>
</dbReference>
<evidence type="ECO:0000313" key="2">
    <source>
        <dbReference type="EMBL" id="KAI7740661.1"/>
    </source>
</evidence>
<reference evidence="2" key="1">
    <citation type="submission" date="2022-06" db="EMBL/GenBank/DDBJ databases">
        <title>Uncovering the hologenomic basis of an extraordinary plant invasion.</title>
        <authorList>
            <person name="Bieker V.C."/>
            <person name="Martin M.D."/>
            <person name="Gilbert T."/>
            <person name="Hodgins K."/>
            <person name="Battlay P."/>
            <person name="Petersen B."/>
            <person name="Wilson J."/>
        </authorList>
    </citation>
    <scope>NUCLEOTIDE SEQUENCE</scope>
    <source>
        <strain evidence="2">AA19_3_7</strain>
        <tissue evidence="2">Leaf</tissue>
    </source>
</reference>
<feature type="domain" description="PMI1/PMIR1-2 C-terminal" evidence="1">
    <location>
        <begin position="452"/>
        <end position="525"/>
    </location>
</feature>
<proteinExistence type="predicted"/>